<evidence type="ECO:0000313" key="1">
    <source>
        <dbReference type="EMBL" id="KAK7318659.1"/>
    </source>
</evidence>
<gene>
    <name evidence="1" type="ORF">RJT34_03364</name>
</gene>
<accession>A0AAN9KK47</accession>
<dbReference type="AlphaFoldDB" id="A0AAN9KK47"/>
<dbReference type="EMBL" id="JAYKXN010000001">
    <property type="protein sequence ID" value="KAK7318659.1"/>
    <property type="molecule type" value="Genomic_DNA"/>
</dbReference>
<protein>
    <submittedName>
        <fullName evidence="1">Uncharacterized protein</fullName>
    </submittedName>
</protein>
<sequence>MFGFNHHVQQPPMIFLWSLHHCKAMELEEPTNQPCPSIKFHLTPLLLSSSCLLFPRKGNHNPTSIRDDGIDLQAAIQRLYPSLSEKPPVKKEAANATEKVLYLGVPNIQVDIKLQTSLLAKKLEDLFPGVYHHINRVALRMLGLCLGKQAKVANSNFERSHLQPKALQSLEKEINWNQTMLI</sequence>
<reference evidence="1 2" key="1">
    <citation type="submission" date="2024-01" db="EMBL/GenBank/DDBJ databases">
        <title>The genomes of 5 underutilized Papilionoideae crops provide insights into root nodulation and disease resistance.</title>
        <authorList>
            <person name="Yuan L."/>
        </authorList>
    </citation>
    <scope>NUCLEOTIDE SEQUENCE [LARGE SCALE GENOMIC DNA]</scope>
    <source>
        <strain evidence="1">LY-2023</strain>
        <tissue evidence="1">Leaf</tissue>
    </source>
</reference>
<dbReference type="Proteomes" id="UP001359559">
    <property type="component" value="Unassembled WGS sequence"/>
</dbReference>
<proteinExistence type="predicted"/>
<keyword evidence="2" id="KW-1185">Reference proteome</keyword>
<comment type="caution">
    <text evidence="1">The sequence shown here is derived from an EMBL/GenBank/DDBJ whole genome shotgun (WGS) entry which is preliminary data.</text>
</comment>
<evidence type="ECO:0000313" key="2">
    <source>
        <dbReference type="Proteomes" id="UP001359559"/>
    </source>
</evidence>
<organism evidence="1 2">
    <name type="scientific">Clitoria ternatea</name>
    <name type="common">Butterfly pea</name>
    <dbReference type="NCBI Taxonomy" id="43366"/>
    <lineage>
        <taxon>Eukaryota</taxon>
        <taxon>Viridiplantae</taxon>
        <taxon>Streptophyta</taxon>
        <taxon>Embryophyta</taxon>
        <taxon>Tracheophyta</taxon>
        <taxon>Spermatophyta</taxon>
        <taxon>Magnoliopsida</taxon>
        <taxon>eudicotyledons</taxon>
        <taxon>Gunneridae</taxon>
        <taxon>Pentapetalae</taxon>
        <taxon>rosids</taxon>
        <taxon>fabids</taxon>
        <taxon>Fabales</taxon>
        <taxon>Fabaceae</taxon>
        <taxon>Papilionoideae</taxon>
        <taxon>50 kb inversion clade</taxon>
        <taxon>NPAAA clade</taxon>
        <taxon>indigoferoid/millettioid clade</taxon>
        <taxon>Phaseoleae</taxon>
        <taxon>Clitoria</taxon>
    </lineage>
</organism>
<name>A0AAN9KK47_CLITE</name>